<keyword evidence="1" id="KW-1133">Transmembrane helix</keyword>
<dbReference type="CDD" id="cd00096">
    <property type="entry name" value="Ig"/>
    <property type="match status" value="1"/>
</dbReference>
<evidence type="ECO:0000256" key="1">
    <source>
        <dbReference type="SAM" id="Phobius"/>
    </source>
</evidence>
<sequence length="338" mass="38309">MPKICSLKGTSNLTLQISADDLNAKIRCFEESQADVPEMFIETGSFDVQFPVKLVNINKQPNKKQYDRLMSNITLTCKGSGNPELTYVWFKKDNKKKILSRKNLYVIDDVIRNNSGLYICEAYNIIGNVEYRTNYSVEIDIVHATYAIPITCALVIVVTCFAARKRNCKREKRSIHSEVSDDQDDISDNNDYEEIGSVYYHEVNLSNDRIDTSTLPITEGEIDFGNRPISSCSSSSGINITMSHFYVNTNIFNTNEHIERSAINETVSNPPNEFGNGIIGIDNTFINDNSESDTHQVHQYENMTSPRVQNVYEDLNRTTAGTHKYENLITEGKATFTQ</sequence>
<dbReference type="EMBL" id="CACVKT020003845">
    <property type="protein sequence ID" value="CAC5386258.1"/>
    <property type="molecule type" value="Genomic_DNA"/>
</dbReference>
<reference evidence="3 4" key="1">
    <citation type="submission" date="2020-06" db="EMBL/GenBank/DDBJ databases">
        <authorList>
            <person name="Li R."/>
            <person name="Bekaert M."/>
        </authorList>
    </citation>
    <scope>NUCLEOTIDE SEQUENCE [LARGE SCALE GENOMIC DNA]</scope>
    <source>
        <strain evidence="4">wild</strain>
    </source>
</reference>
<feature type="transmembrane region" description="Helical" evidence="1">
    <location>
        <begin position="141"/>
        <end position="163"/>
    </location>
</feature>
<protein>
    <recommendedName>
        <fullName evidence="2">Ig-like domain-containing protein</fullName>
    </recommendedName>
</protein>
<dbReference type="SUPFAM" id="SSF48726">
    <property type="entry name" value="Immunoglobulin"/>
    <property type="match status" value="1"/>
</dbReference>
<gene>
    <name evidence="3" type="ORF">MCOR_21716</name>
</gene>
<accession>A0A6J8BQP0</accession>
<evidence type="ECO:0000313" key="3">
    <source>
        <dbReference type="EMBL" id="CAC5386258.1"/>
    </source>
</evidence>
<evidence type="ECO:0000313" key="4">
    <source>
        <dbReference type="Proteomes" id="UP000507470"/>
    </source>
</evidence>
<proteinExistence type="predicted"/>
<dbReference type="InterPro" id="IPR003599">
    <property type="entry name" value="Ig_sub"/>
</dbReference>
<dbReference type="Pfam" id="PF13927">
    <property type="entry name" value="Ig_3"/>
    <property type="match status" value="1"/>
</dbReference>
<dbReference type="PROSITE" id="PS50835">
    <property type="entry name" value="IG_LIKE"/>
    <property type="match status" value="1"/>
</dbReference>
<organism evidence="3 4">
    <name type="scientific">Mytilus coruscus</name>
    <name type="common">Sea mussel</name>
    <dbReference type="NCBI Taxonomy" id="42192"/>
    <lineage>
        <taxon>Eukaryota</taxon>
        <taxon>Metazoa</taxon>
        <taxon>Spiralia</taxon>
        <taxon>Lophotrochozoa</taxon>
        <taxon>Mollusca</taxon>
        <taxon>Bivalvia</taxon>
        <taxon>Autobranchia</taxon>
        <taxon>Pteriomorphia</taxon>
        <taxon>Mytilida</taxon>
        <taxon>Mytiloidea</taxon>
        <taxon>Mytilidae</taxon>
        <taxon>Mytilinae</taxon>
        <taxon>Mytilus</taxon>
    </lineage>
</organism>
<dbReference type="Gene3D" id="2.60.40.10">
    <property type="entry name" value="Immunoglobulins"/>
    <property type="match status" value="1"/>
</dbReference>
<name>A0A6J8BQP0_MYTCO</name>
<dbReference type="InterPro" id="IPR007110">
    <property type="entry name" value="Ig-like_dom"/>
</dbReference>
<keyword evidence="1" id="KW-0812">Transmembrane</keyword>
<dbReference type="OrthoDB" id="6158624at2759"/>
<dbReference type="InterPro" id="IPR036179">
    <property type="entry name" value="Ig-like_dom_sf"/>
</dbReference>
<dbReference type="Proteomes" id="UP000507470">
    <property type="component" value="Unassembled WGS sequence"/>
</dbReference>
<dbReference type="InterPro" id="IPR013783">
    <property type="entry name" value="Ig-like_fold"/>
</dbReference>
<dbReference type="SMART" id="SM00409">
    <property type="entry name" value="IG"/>
    <property type="match status" value="1"/>
</dbReference>
<feature type="domain" description="Ig-like" evidence="2">
    <location>
        <begin position="51"/>
        <end position="138"/>
    </location>
</feature>
<dbReference type="AlphaFoldDB" id="A0A6J8BQP0"/>
<evidence type="ECO:0000259" key="2">
    <source>
        <dbReference type="PROSITE" id="PS50835"/>
    </source>
</evidence>
<keyword evidence="1" id="KW-0472">Membrane</keyword>
<keyword evidence="4" id="KW-1185">Reference proteome</keyword>